<evidence type="ECO:0000313" key="2">
    <source>
        <dbReference type="Proteomes" id="UP001162131"/>
    </source>
</evidence>
<evidence type="ECO:0000313" key="1">
    <source>
        <dbReference type="EMBL" id="CAG9326832.1"/>
    </source>
</evidence>
<name>A0AAU9JHU5_9CILI</name>
<dbReference type="Proteomes" id="UP001162131">
    <property type="component" value="Unassembled WGS sequence"/>
</dbReference>
<gene>
    <name evidence="1" type="ORF">BSTOLATCC_MIC42340</name>
</gene>
<reference evidence="1" key="1">
    <citation type="submission" date="2021-09" db="EMBL/GenBank/DDBJ databases">
        <authorList>
            <consortium name="AG Swart"/>
            <person name="Singh M."/>
            <person name="Singh A."/>
            <person name="Seah K."/>
            <person name="Emmerich C."/>
        </authorList>
    </citation>
    <scope>NUCLEOTIDE SEQUENCE</scope>
    <source>
        <strain evidence="1">ATCC30299</strain>
    </source>
</reference>
<sequence>MFVQKIRKYKILCCHLLFIAKTTGRDVIEFIIQHTARRWLMTALSDENNEVLLKKIKGIEYYHKRNMTPVSNERRIR</sequence>
<accession>A0AAU9JHU5</accession>
<dbReference type="AlphaFoldDB" id="A0AAU9JHU5"/>
<comment type="caution">
    <text evidence="1">The sequence shown here is derived from an EMBL/GenBank/DDBJ whole genome shotgun (WGS) entry which is preliminary data.</text>
</comment>
<organism evidence="1 2">
    <name type="scientific">Blepharisma stoltei</name>
    <dbReference type="NCBI Taxonomy" id="1481888"/>
    <lineage>
        <taxon>Eukaryota</taxon>
        <taxon>Sar</taxon>
        <taxon>Alveolata</taxon>
        <taxon>Ciliophora</taxon>
        <taxon>Postciliodesmatophora</taxon>
        <taxon>Heterotrichea</taxon>
        <taxon>Heterotrichida</taxon>
        <taxon>Blepharismidae</taxon>
        <taxon>Blepharisma</taxon>
    </lineage>
</organism>
<dbReference type="EMBL" id="CAJZBQ010000041">
    <property type="protein sequence ID" value="CAG9326832.1"/>
    <property type="molecule type" value="Genomic_DNA"/>
</dbReference>
<proteinExistence type="predicted"/>
<protein>
    <submittedName>
        <fullName evidence="1">Uncharacterized protein</fullName>
    </submittedName>
</protein>
<keyword evidence="2" id="KW-1185">Reference proteome</keyword>